<dbReference type="Gene3D" id="1.10.287.950">
    <property type="entry name" value="Methyl-accepting chemotaxis protein"/>
    <property type="match status" value="1"/>
</dbReference>
<dbReference type="SUPFAM" id="SSF58104">
    <property type="entry name" value="Methyl-accepting chemotaxis protein (MCP) signaling domain"/>
    <property type="match status" value="1"/>
</dbReference>
<evidence type="ECO:0000256" key="1">
    <source>
        <dbReference type="ARBA" id="ARBA00004370"/>
    </source>
</evidence>
<dbReference type="NCBIfam" id="TIGR00229">
    <property type="entry name" value="sensory_box"/>
    <property type="match status" value="1"/>
</dbReference>
<dbReference type="GO" id="GO:0007165">
    <property type="term" value="P:signal transduction"/>
    <property type="evidence" value="ECO:0007669"/>
    <property type="project" value="UniProtKB-KW"/>
</dbReference>
<dbReference type="FunFam" id="1.10.287.950:FF:000001">
    <property type="entry name" value="Methyl-accepting chemotaxis sensory transducer"/>
    <property type="match status" value="1"/>
</dbReference>
<organism evidence="8 9">
    <name type="scientific">Vibrio maritimus</name>
    <dbReference type="NCBI Taxonomy" id="990268"/>
    <lineage>
        <taxon>Bacteria</taxon>
        <taxon>Pseudomonadati</taxon>
        <taxon>Pseudomonadota</taxon>
        <taxon>Gammaproteobacteria</taxon>
        <taxon>Vibrionales</taxon>
        <taxon>Vibrionaceae</taxon>
        <taxon>Vibrio</taxon>
    </lineage>
</organism>
<dbReference type="CDD" id="cd11386">
    <property type="entry name" value="MCP_signal"/>
    <property type="match status" value="1"/>
</dbReference>
<feature type="domain" description="Methyl-accepting transducer" evidence="6">
    <location>
        <begin position="246"/>
        <end position="482"/>
    </location>
</feature>
<dbReference type="InterPro" id="IPR000014">
    <property type="entry name" value="PAS"/>
</dbReference>
<feature type="transmembrane region" description="Helical" evidence="5">
    <location>
        <begin position="147"/>
        <end position="166"/>
    </location>
</feature>
<dbReference type="GO" id="GO:0016020">
    <property type="term" value="C:membrane"/>
    <property type="evidence" value="ECO:0007669"/>
    <property type="project" value="UniProtKB-SubCell"/>
</dbReference>
<dbReference type="Gene3D" id="3.30.450.20">
    <property type="entry name" value="PAS domain"/>
    <property type="match status" value="1"/>
</dbReference>
<dbReference type="SMART" id="SM00283">
    <property type="entry name" value="MA"/>
    <property type="match status" value="1"/>
</dbReference>
<dbReference type="CDD" id="cd00130">
    <property type="entry name" value="PAS"/>
    <property type="match status" value="1"/>
</dbReference>
<dbReference type="SUPFAM" id="SSF55785">
    <property type="entry name" value="PYP-like sensor domain (PAS domain)"/>
    <property type="match status" value="1"/>
</dbReference>
<dbReference type="Proteomes" id="UP000029224">
    <property type="component" value="Unassembled WGS sequence"/>
</dbReference>
<dbReference type="InterPro" id="IPR035965">
    <property type="entry name" value="PAS-like_dom_sf"/>
</dbReference>
<dbReference type="Pfam" id="PF08447">
    <property type="entry name" value="PAS_3"/>
    <property type="match status" value="1"/>
</dbReference>
<accession>A0A090SWS3</accession>
<evidence type="ECO:0000256" key="4">
    <source>
        <dbReference type="PROSITE-ProRule" id="PRU00284"/>
    </source>
</evidence>
<evidence type="ECO:0000259" key="7">
    <source>
        <dbReference type="PROSITE" id="PS50112"/>
    </source>
</evidence>
<comment type="subcellular location">
    <subcellularLocation>
        <location evidence="1">Membrane</location>
    </subcellularLocation>
</comment>
<evidence type="ECO:0000259" key="6">
    <source>
        <dbReference type="PROSITE" id="PS50111"/>
    </source>
</evidence>
<dbReference type="Pfam" id="PF00015">
    <property type="entry name" value="MCPsignal"/>
    <property type="match status" value="1"/>
</dbReference>
<keyword evidence="5" id="KW-1133">Transmembrane helix</keyword>
<comment type="similarity">
    <text evidence="3">Belongs to the methyl-accepting chemotaxis (MCP) protein family.</text>
</comment>
<gene>
    <name evidence="8" type="ORF">JCM19240_5651</name>
</gene>
<dbReference type="GO" id="GO:0006935">
    <property type="term" value="P:chemotaxis"/>
    <property type="evidence" value="ECO:0007669"/>
    <property type="project" value="UniProtKB-ARBA"/>
</dbReference>
<dbReference type="OrthoDB" id="5675566at2"/>
<keyword evidence="5" id="KW-0472">Membrane</keyword>
<comment type="caution">
    <text evidence="8">The sequence shown here is derived from an EMBL/GenBank/DDBJ whole genome shotgun (WGS) entry which is preliminary data.</text>
</comment>
<reference evidence="8 9" key="1">
    <citation type="submission" date="2014-09" db="EMBL/GenBank/DDBJ databases">
        <title>Vibrio maritimus JCM 19240. (C210) whole genome shotgun sequence.</title>
        <authorList>
            <person name="Sawabe T."/>
            <person name="Meirelles P."/>
            <person name="Nakanishi M."/>
            <person name="Sayaka M."/>
            <person name="Hattori M."/>
            <person name="Ohkuma M."/>
        </authorList>
    </citation>
    <scope>NUCLEOTIDE SEQUENCE [LARGE SCALE GENOMIC DNA]</scope>
    <source>
        <strain evidence="8 9">JCM 19240</strain>
    </source>
</reference>
<dbReference type="InterPro" id="IPR013655">
    <property type="entry name" value="PAS_fold_3"/>
</dbReference>
<dbReference type="InterPro" id="IPR004089">
    <property type="entry name" value="MCPsignal_dom"/>
</dbReference>
<dbReference type="EMBL" id="BBMT01000001">
    <property type="protein sequence ID" value="GAL32220.1"/>
    <property type="molecule type" value="Genomic_DNA"/>
</dbReference>
<evidence type="ECO:0000313" key="8">
    <source>
        <dbReference type="EMBL" id="GAL32220.1"/>
    </source>
</evidence>
<dbReference type="PANTHER" id="PTHR32089">
    <property type="entry name" value="METHYL-ACCEPTING CHEMOTAXIS PROTEIN MCPB"/>
    <property type="match status" value="1"/>
</dbReference>
<dbReference type="PROSITE" id="PS50112">
    <property type="entry name" value="PAS"/>
    <property type="match status" value="1"/>
</dbReference>
<evidence type="ECO:0000256" key="2">
    <source>
        <dbReference type="ARBA" id="ARBA00023224"/>
    </source>
</evidence>
<sequence length="520" mass="57382">MIHKDNEIQYADDLNLISTTTPDSTVTYANDSFCKIAGYSQEELLSNHHNIVRHSDMPKAAFAQMWDAIQSNKSWMGLVKNARKGGGFYWVSAFITPITGLNGKIIEFQSVRSKPERKWVKRAENIYGRLSKEGKVNRLSLPRFSFLWLRILSVIMISIGSLILAVGGSSTLALALNFIALFTFMGNEIYSEKCYKKVKDLASEIYNNRLMELIYIGRNDDYSLIELALLKSKAELRAVVARSSETSQKIYQSSKNELKSQEKIKENLHKQSAETDSLATAMEEMTHSIRDVANSAQEASNLVEQVDLLAHQGTQNVELTIQSITKLNHELTEAKKVIGDLSESSHQIESILEVIGGIAEQTNLLALNAAIEAARAGEQGRGFAVVADEVRKLASMTQASTGEIRNMISQLQATANDAVLAMENGGNLSKICGERAEDTGQVLQKVYQMLSDVSNTSNQIAVAVDQQATVTAAINNNVSSIQSLSEDNYRMSGLSVSRSGELVGSLENLQRLITQFQKIK</sequence>
<evidence type="ECO:0000256" key="3">
    <source>
        <dbReference type="ARBA" id="ARBA00029447"/>
    </source>
</evidence>
<evidence type="ECO:0000313" key="9">
    <source>
        <dbReference type="Proteomes" id="UP000029224"/>
    </source>
</evidence>
<protein>
    <submittedName>
        <fullName evidence="8">Aerotaxis sensor receptor protein</fullName>
    </submittedName>
</protein>
<reference evidence="8 9" key="2">
    <citation type="submission" date="2014-09" db="EMBL/GenBank/DDBJ databases">
        <authorList>
            <consortium name="NBRP consortium"/>
            <person name="Sawabe T."/>
            <person name="Meirelles P."/>
            <person name="Nakanishi M."/>
            <person name="Sayaka M."/>
            <person name="Hattori M."/>
            <person name="Ohkuma M."/>
        </authorList>
    </citation>
    <scope>NUCLEOTIDE SEQUENCE [LARGE SCALE GENOMIC DNA]</scope>
    <source>
        <strain evidence="8 9">JCM 19240</strain>
    </source>
</reference>
<feature type="domain" description="PAS" evidence="7">
    <location>
        <begin position="23"/>
        <end position="72"/>
    </location>
</feature>
<evidence type="ECO:0000256" key="5">
    <source>
        <dbReference type="SAM" id="Phobius"/>
    </source>
</evidence>
<keyword evidence="5" id="KW-0812">Transmembrane</keyword>
<dbReference type="PANTHER" id="PTHR32089:SF112">
    <property type="entry name" value="LYSOZYME-LIKE PROTEIN-RELATED"/>
    <property type="match status" value="1"/>
</dbReference>
<name>A0A090SWS3_9VIBR</name>
<proteinExistence type="inferred from homology"/>
<keyword evidence="2 4" id="KW-0807">Transducer</keyword>
<keyword evidence="8" id="KW-0675">Receptor</keyword>
<dbReference type="PROSITE" id="PS50111">
    <property type="entry name" value="CHEMOTAXIS_TRANSDUC_2"/>
    <property type="match status" value="1"/>
</dbReference>
<dbReference type="AlphaFoldDB" id="A0A090SWS3"/>
<keyword evidence="9" id="KW-1185">Reference proteome</keyword>